<keyword evidence="4 6" id="KW-0472">Membrane</keyword>
<evidence type="ECO:0000256" key="2">
    <source>
        <dbReference type="ARBA" id="ARBA00022692"/>
    </source>
</evidence>
<evidence type="ECO:0000256" key="3">
    <source>
        <dbReference type="ARBA" id="ARBA00022989"/>
    </source>
</evidence>
<dbReference type="AlphaFoldDB" id="A0A1C1CND1"/>
<dbReference type="InterPro" id="IPR011701">
    <property type="entry name" value="MFS"/>
</dbReference>
<dbReference type="Pfam" id="PF07690">
    <property type="entry name" value="MFS_1"/>
    <property type="match status" value="1"/>
</dbReference>
<dbReference type="FunFam" id="1.20.1250.20:FF:000196">
    <property type="entry name" value="MFS toxin efflux pump (AflT)"/>
    <property type="match status" value="1"/>
</dbReference>
<sequence length="573" mass="61101">MGVEEPTGTTMQEQQIQHQQVSAKSSDESPTLEKQHGIAIDSAFEGREWPGPAQVAAVMIAICLSVFLVALDRTIIATAIPKITDQFHSLDDVGWYGSGFLLTSCALLLPVGRLMTFYSPKWVFLTILVIFEIGSVVCGAAPNSDAFIIGRAIAGIGGAGIMTGGTVLLTYTIPLAKRPKFQGFIGISFGLASVAGPFLGGAFTSNVTWRWCFYINLPVGAVSIIFITFILKSTPPPGKKDVSFLQHFFQLDPLGTLFLIPSLVCLVLALQYGGTVDSWSSGRVIALLVVFAILAVGFILVQIFNKKNSMVPHGVIKNRDILSGALYMFCHGGALTTLVIYVPLYFQAIKGVSAVKSGVDTFPMILALVLGIIMGGVLTGKIGYYAPMGYVCVVLAPIGCGLIATWTRTTNHSRWIGYQVIAGYGLGIGFQSPMTAAQTVLADSLVPLGVACIQFAQVMGATVFVAVAQNLLTTRLTSGLAKILPNFDPNVLANTGAVELRDLVPAAQLDQVLEIYMHALRQVFFLCAGLAAAIIIGAAGLSWKSVKVEKQEPKKQEEGSEKSKDEEAHSGEE</sequence>
<evidence type="ECO:0000313" key="8">
    <source>
        <dbReference type="EMBL" id="OCT50000.1"/>
    </source>
</evidence>
<evidence type="ECO:0000256" key="6">
    <source>
        <dbReference type="SAM" id="Phobius"/>
    </source>
</evidence>
<feature type="transmembrane region" description="Helical" evidence="6">
    <location>
        <begin position="446"/>
        <end position="468"/>
    </location>
</feature>
<protein>
    <submittedName>
        <fullName evidence="8">Putative HC-toxin efflux carrier TOXA</fullName>
    </submittedName>
</protein>
<name>A0A1C1CND1_9EURO</name>
<feature type="region of interest" description="Disordered" evidence="5">
    <location>
        <begin position="1"/>
        <end position="29"/>
    </location>
</feature>
<evidence type="ECO:0000313" key="9">
    <source>
        <dbReference type="Proteomes" id="UP000094526"/>
    </source>
</evidence>
<dbReference type="InterPro" id="IPR036259">
    <property type="entry name" value="MFS_trans_sf"/>
</dbReference>
<feature type="transmembrane region" description="Helical" evidence="6">
    <location>
        <begin position="416"/>
        <end position="434"/>
    </location>
</feature>
<dbReference type="PROSITE" id="PS50850">
    <property type="entry name" value="MFS"/>
    <property type="match status" value="1"/>
</dbReference>
<dbReference type="SUPFAM" id="SSF103473">
    <property type="entry name" value="MFS general substrate transporter"/>
    <property type="match status" value="1"/>
</dbReference>
<feature type="transmembrane region" description="Helical" evidence="6">
    <location>
        <begin position="384"/>
        <end position="404"/>
    </location>
</feature>
<organism evidence="8 9">
    <name type="scientific">Cladophialophora carrionii</name>
    <dbReference type="NCBI Taxonomy" id="86049"/>
    <lineage>
        <taxon>Eukaryota</taxon>
        <taxon>Fungi</taxon>
        <taxon>Dikarya</taxon>
        <taxon>Ascomycota</taxon>
        <taxon>Pezizomycotina</taxon>
        <taxon>Eurotiomycetes</taxon>
        <taxon>Chaetothyriomycetidae</taxon>
        <taxon>Chaetothyriales</taxon>
        <taxon>Herpotrichiellaceae</taxon>
        <taxon>Cladophialophora</taxon>
    </lineage>
</organism>
<feature type="transmembrane region" description="Helical" evidence="6">
    <location>
        <begin position="181"/>
        <end position="199"/>
    </location>
</feature>
<dbReference type="VEuPathDB" id="FungiDB:CLCR_06899"/>
<dbReference type="FunFam" id="1.20.1720.10:FF:000012">
    <property type="entry name" value="MFS toxin efflux pump (AflT)"/>
    <property type="match status" value="1"/>
</dbReference>
<keyword evidence="9" id="KW-1185">Reference proteome</keyword>
<dbReference type="CDD" id="cd17502">
    <property type="entry name" value="MFS_Azr1_MDR_like"/>
    <property type="match status" value="1"/>
</dbReference>
<keyword evidence="2 6" id="KW-0812">Transmembrane</keyword>
<keyword evidence="3 6" id="KW-1133">Transmembrane helix</keyword>
<feature type="transmembrane region" description="Helical" evidence="6">
    <location>
        <begin position="93"/>
        <end position="116"/>
    </location>
</feature>
<feature type="transmembrane region" description="Helical" evidence="6">
    <location>
        <begin position="284"/>
        <end position="304"/>
    </location>
</feature>
<dbReference type="PANTHER" id="PTHR23501:SF201">
    <property type="entry name" value="MFS AFLATOXIN EFFLUX PUMP"/>
    <property type="match status" value="1"/>
</dbReference>
<comment type="caution">
    <text evidence="8">The sequence shown here is derived from an EMBL/GenBank/DDBJ whole genome shotgun (WGS) entry which is preliminary data.</text>
</comment>
<evidence type="ECO:0000256" key="4">
    <source>
        <dbReference type="ARBA" id="ARBA00023136"/>
    </source>
</evidence>
<dbReference type="GO" id="GO:0005886">
    <property type="term" value="C:plasma membrane"/>
    <property type="evidence" value="ECO:0007669"/>
    <property type="project" value="TreeGrafter"/>
</dbReference>
<feature type="transmembrane region" description="Helical" evidence="6">
    <location>
        <begin position="211"/>
        <end position="231"/>
    </location>
</feature>
<evidence type="ECO:0000256" key="1">
    <source>
        <dbReference type="ARBA" id="ARBA00004141"/>
    </source>
</evidence>
<feature type="region of interest" description="Disordered" evidence="5">
    <location>
        <begin position="549"/>
        <end position="573"/>
    </location>
</feature>
<dbReference type="PANTHER" id="PTHR23501">
    <property type="entry name" value="MAJOR FACILITATOR SUPERFAMILY"/>
    <property type="match status" value="1"/>
</dbReference>
<reference evidence="9" key="1">
    <citation type="submission" date="2015-07" db="EMBL/GenBank/DDBJ databases">
        <authorList>
            <person name="Teixeira M.M."/>
            <person name="Souza R.C."/>
            <person name="Almeida L.G."/>
            <person name="Vicente V.A."/>
            <person name="de Hoog S."/>
            <person name="Bocca A.L."/>
            <person name="de Almeida S.R."/>
            <person name="Vasconcelos A.T."/>
            <person name="Felipe M.S."/>
        </authorList>
    </citation>
    <scope>NUCLEOTIDE SEQUENCE [LARGE SCALE GENOMIC DNA]</scope>
    <source>
        <strain evidence="9">KSF</strain>
    </source>
</reference>
<evidence type="ECO:0000256" key="5">
    <source>
        <dbReference type="SAM" id="MobiDB-lite"/>
    </source>
</evidence>
<feature type="transmembrane region" description="Helical" evidence="6">
    <location>
        <begin position="251"/>
        <end position="272"/>
    </location>
</feature>
<feature type="transmembrane region" description="Helical" evidence="6">
    <location>
        <begin position="122"/>
        <end position="141"/>
    </location>
</feature>
<evidence type="ECO:0000259" key="7">
    <source>
        <dbReference type="PROSITE" id="PS50850"/>
    </source>
</evidence>
<dbReference type="Gene3D" id="1.20.1720.10">
    <property type="entry name" value="Multidrug resistance protein D"/>
    <property type="match status" value="1"/>
</dbReference>
<dbReference type="InterPro" id="IPR020846">
    <property type="entry name" value="MFS_dom"/>
</dbReference>
<feature type="transmembrane region" description="Helical" evidence="6">
    <location>
        <begin position="53"/>
        <end position="72"/>
    </location>
</feature>
<dbReference type="EMBL" id="LGRB01000010">
    <property type="protein sequence ID" value="OCT50000.1"/>
    <property type="molecule type" value="Genomic_DNA"/>
</dbReference>
<comment type="subcellular location">
    <subcellularLocation>
        <location evidence="1">Membrane</location>
        <topology evidence="1">Multi-pass membrane protein</topology>
    </subcellularLocation>
</comment>
<dbReference type="eggNOG" id="KOG0254">
    <property type="taxonomic scope" value="Eukaryota"/>
</dbReference>
<feature type="transmembrane region" description="Helical" evidence="6">
    <location>
        <begin position="324"/>
        <end position="346"/>
    </location>
</feature>
<gene>
    <name evidence="8" type="primary">TOXA</name>
    <name evidence="8" type="ORF">CLCR_06899</name>
</gene>
<dbReference type="GO" id="GO:0022857">
    <property type="term" value="F:transmembrane transporter activity"/>
    <property type="evidence" value="ECO:0007669"/>
    <property type="project" value="InterPro"/>
</dbReference>
<dbReference type="OrthoDB" id="10021397at2759"/>
<dbReference type="Gene3D" id="1.20.1250.20">
    <property type="entry name" value="MFS general substrate transporter like domains"/>
    <property type="match status" value="1"/>
</dbReference>
<proteinExistence type="predicted"/>
<feature type="domain" description="Major facilitator superfamily (MFS) profile" evidence="7">
    <location>
        <begin position="58"/>
        <end position="546"/>
    </location>
</feature>
<feature type="transmembrane region" description="Helical" evidence="6">
    <location>
        <begin position="153"/>
        <end position="175"/>
    </location>
</feature>
<accession>A0A1C1CND1</accession>
<feature type="transmembrane region" description="Helical" evidence="6">
    <location>
        <begin position="358"/>
        <end position="378"/>
    </location>
</feature>
<dbReference type="Proteomes" id="UP000094526">
    <property type="component" value="Unassembled WGS sequence"/>
</dbReference>
<feature type="transmembrane region" description="Helical" evidence="6">
    <location>
        <begin position="523"/>
        <end position="543"/>
    </location>
</feature>
<dbReference type="VEuPathDB" id="FungiDB:G647_08908"/>